<dbReference type="InterPro" id="IPR005151">
    <property type="entry name" value="Tail-specific_protease"/>
</dbReference>
<dbReference type="Pfam" id="PF03572">
    <property type="entry name" value="Peptidase_S41"/>
    <property type="match status" value="1"/>
</dbReference>
<dbReference type="AlphaFoldDB" id="A0A3S3RIB0"/>
<keyword evidence="5 7" id="KW-0378">Hydrolase</keyword>
<sequence length="1116" mass="124027">MRPFARCSLLAALISSLLSPAFASGSQPLSAPNTDSPLWLRNTALSPDGKQLAFTYQSRIYLASSDGGNARAITNGEFYPHALIWSPDNTTLAFAANPYGNDDVFTVSLKTGEMTRLTYHSSADIPTAFTDNGDTVLFNTTRLTAGTQDFYSLPVYAFGTKGNQLYRVDTKQKAAQALLPIPAKSAVWNNQKTQLLYNSPHKDQLFRKHQTSFAVPSIWLFDATTGKHKQLTENKVAAQHPLWNSNNSGFYFLSERSGSFNVWYYDLGTNQETQLTTLTDHPVRHLSASDNGDLAFSYNGELYRLEKNQTTPKKLDININSYAVTPSQFFHSDTATRFMPSAFDADEVLFSTYGDIYAMNTKTEKVKKLTQSASEEKQMVFTPDGYGVMYSAMRNGHWGLYQAHSSSKEEMLSNAPAVNEQPFLVLPDHDVSQPVYSPDGLKLAFVIDGRALHVVDLETYDTNSSEPSWLSTVPSLLSTKNDTKTKANSRPNTGKELIAADMVSESNRLEFVWSPDSTQLAVHLSPRPYVEQIYVVDAEGKNPAVNVSQSGFYNGKPKWSQDNRILTWTTSKFGLKTADGEDWDETVTGIFTNSSAMKDFKDAREVPEEVESYPFSASNIEYRDAFHLPFSSAVLETHLLGDQLLVVDMVASPSGDETTRGFIYNLRTEESHTVFADQPMATDVYITADQSYVYLLAEGEVFEVDTATGESISLPIELPVDYQEAPRKLAAYQQFVRQTQDLYYRPDMDNVDWAFYSENYQRFLPHINNNRDFVNVLKELSGELNASHTGAYAEPAYTMREDATAELGLIFNQHIAPTSQSSDSGRENKQNQTDGLIISDILPGGPSDNDAYEIQSGDRLVAVNNIPVQTLAELAIALNNKADEPVALTLQRNDESSWQQRITPVDRYEAYSLILKRWEIARRNYVTQKTNGKVGYVYLPDMSNDAFLHLRSEALGRLRNAEALIVDVRFNGGGFLADTLIEFLTARKVADVVPHIGQAASDASRRSWLKPSVVIANSGSYSEASAFSQYYKDLNVGPIIGEPVPGTGTTVMGVESQVYQGVGYMFPYQPLRTIDGKLYENLELQPDVTVFNTPSEVATGKDSQLDTAIAEALKNI</sequence>
<dbReference type="InterPro" id="IPR028204">
    <property type="entry name" value="Tricorn_C1"/>
</dbReference>
<dbReference type="SMART" id="SM00245">
    <property type="entry name" value="TSPc"/>
    <property type="match status" value="1"/>
</dbReference>
<dbReference type="GO" id="GO:0008236">
    <property type="term" value="F:serine-type peptidase activity"/>
    <property type="evidence" value="ECO:0007669"/>
    <property type="project" value="UniProtKB-UniRule"/>
</dbReference>
<dbReference type="EC" id="3.4.21.-" evidence="7"/>
<dbReference type="Gene3D" id="3.90.226.10">
    <property type="entry name" value="2-enoyl-CoA Hydratase, Chain A, domain 1"/>
    <property type="match status" value="1"/>
</dbReference>
<evidence type="ECO:0000256" key="3">
    <source>
        <dbReference type="ARBA" id="ARBA00022490"/>
    </source>
</evidence>
<feature type="signal peptide" evidence="9">
    <location>
        <begin position="1"/>
        <end position="23"/>
    </location>
</feature>
<dbReference type="Gene3D" id="3.30.750.44">
    <property type="match status" value="1"/>
</dbReference>
<keyword evidence="4 7" id="KW-0645">Protease</keyword>
<gene>
    <name evidence="11" type="ORF">EDI28_07370</name>
</gene>
<dbReference type="GO" id="GO:0006508">
    <property type="term" value="P:proteolysis"/>
    <property type="evidence" value="ECO:0007669"/>
    <property type="project" value="UniProtKB-UniRule"/>
</dbReference>
<dbReference type="PIRSF" id="PIRSF036421">
    <property type="entry name" value="Tricorn_protease"/>
    <property type="match status" value="1"/>
</dbReference>
<dbReference type="SUPFAM" id="SSF50156">
    <property type="entry name" value="PDZ domain-like"/>
    <property type="match status" value="1"/>
</dbReference>
<dbReference type="RefSeq" id="WP_128783189.1">
    <property type="nucleotide sequence ID" value="NZ_RJLM01000002.1"/>
</dbReference>
<dbReference type="Gene3D" id="2.30.42.10">
    <property type="match status" value="1"/>
</dbReference>
<evidence type="ECO:0000313" key="11">
    <source>
        <dbReference type="EMBL" id="RWX56102.1"/>
    </source>
</evidence>
<dbReference type="PROSITE" id="PS50106">
    <property type="entry name" value="PDZ"/>
    <property type="match status" value="1"/>
</dbReference>
<dbReference type="InterPro" id="IPR011042">
    <property type="entry name" value="6-blade_b-propeller_TolB-like"/>
</dbReference>
<dbReference type="Gene3D" id="2.120.10.30">
    <property type="entry name" value="TolB, C-terminal domain"/>
    <property type="match status" value="1"/>
</dbReference>
<dbReference type="EMBL" id="RJLM01000002">
    <property type="protein sequence ID" value="RWX56102.1"/>
    <property type="molecule type" value="Genomic_DNA"/>
</dbReference>
<dbReference type="Proteomes" id="UP000287563">
    <property type="component" value="Unassembled WGS sequence"/>
</dbReference>
<evidence type="ECO:0000256" key="1">
    <source>
        <dbReference type="ARBA" id="ARBA00004496"/>
    </source>
</evidence>
<accession>A0A3S3RIB0</accession>
<evidence type="ECO:0000256" key="5">
    <source>
        <dbReference type="ARBA" id="ARBA00022801"/>
    </source>
</evidence>
<evidence type="ECO:0000313" key="12">
    <source>
        <dbReference type="Proteomes" id="UP000287563"/>
    </source>
</evidence>
<dbReference type="InterPro" id="IPR001478">
    <property type="entry name" value="PDZ"/>
</dbReference>
<evidence type="ECO:0000256" key="7">
    <source>
        <dbReference type="PIRNR" id="PIRNR036421"/>
    </source>
</evidence>
<comment type="subcellular location">
    <subcellularLocation>
        <location evidence="1 7">Cytoplasm</location>
    </subcellularLocation>
</comment>
<evidence type="ECO:0000259" key="10">
    <source>
        <dbReference type="PROSITE" id="PS50106"/>
    </source>
</evidence>
<evidence type="ECO:0000256" key="6">
    <source>
        <dbReference type="ARBA" id="ARBA00022825"/>
    </source>
</evidence>
<dbReference type="Pfam" id="PF26549">
    <property type="entry name" value="Tricorn_N"/>
    <property type="match status" value="1"/>
</dbReference>
<dbReference type="Pfam" id="PF14684">
    <property type="entry name" value="Tricorn_C1"/>
    <property type="match status" value="1"/>
</dbReference>
<dbReference type="OrthoDB" id="9758793at2"/>
<keyword evidence="9" id="KW-0732">Signal</keyword>
<dbReference type="InterPro" id="IPR029045">
    <property type="entry name" value="ClpP/crotonase-like_dom_sf"/>
</dbReference>
<feature type="chain" id="PRO_5018569671" description="Tricorn protease homolog" evidence="9">
    <location>
        <begin position="24"/>
        <end position="1116"/>
    </location>
</feature>
<evidence type="ECO:0000256" key="9">
    <source>
        <dbReference type="SAM" id="SignalP"/>
    </source>
</evidence>
<keyword evidence="3 7" id="KW-0963">Cytoplasm</keyword>
<dbReference type="PANTHER" id="PTHR43253:SF1">
    <property type="entry name" value="TRICORN PROTEASE HOMOLOG 2-RELATED"/>
    <property type="match status" value="1"/>
</dbReference>
<proteinExistence type="inferred from homology"/>
<dbReference type="Pfam" id="PF00595">
    <property type="entry name" value="PDZ"/>
    <property type="match status" value="1"/>
</dbReference>
<feature type="active site" description="Charge relay system" evidence="8">
    <location>
        <position position="788"/>
    </location>
</feature>
<dbReference type="Gene3D" id="2.120.10.60">
    <property type="entry name" value="Tricorn protease N-terminal domain"/>
    <property type="match status" value="2"/>
</dbReference>
<dbReference type="CDD" id="cd07562">
    <property type="entry name" value="Peptidase_S41_TRI"/>
    <property type="match status" value="1"/>
</dbReference>
<keyword evidence="12" id="KW-1185">Reference proteome</keyword>
<evidence type="ECO:0000256" key="2">
    <source>
        <dbReference type="ARBA" id="ARBA00008524"/>
    </source>
</evidence>
<feature type="active site" description="Nucleophile" evidence="8">
    <location>
        <position position="1022"/>
    </location>
</feature>
<dbReference type="InterPro" id="IPR036034">
    <property type="entry name" value="PDZ_sf"/>
</dbReference>
<organism evidence="11 12">
    <name type="scientific">Photobacterium chitinilyticum</name>
    <dbReference type="NCBI Taxonomy" id="2485123"/>
    <lineage>
        <taxon>Bacteria</taxon>
        <taxon>Pseudomonadati</taxon>
        <taxon>Pseudomonadota</taxon>
        <taxon>Gammaproteobacteria</taxon>
        <taxon>Vibrionales</taxon>
        <taxon>Vibrionaceae</taxon>
        <taxon>Photobacterium</taxon>
    </lineage>
</organism>
<name>A0A3S3RIB0_9GAMM</name>
<dbReference type="SUPFAM" id="SSF69304">
    <property type="entry name" value="Tricorn protease N-terminal domain"/>
    <property type="match status" value="2"/>
</dbReference>
<dbReference type="SMART" id="SM00228">
    <property type="entry name" value="PDZ"/>
    <property type="match status" value="1"/>
</dbReference>
<feature type="domain" description="PDZ" evidence="10">
    <location>
        <begin position="796"/>
        <end position="894"/>
    </location>
</feature>
<evidence type="ECO:0000256" key="8">
    <source>
        <dbReference type="PIRSR" id="PIRSR036421-1"/>
    </source>
</evidence>
<comment type="function">
    <text evidence="7">Degrades oligopeptides.</text>
</comment>
<dbReference type="InterPro" id="IPR012393">
    <property type="entry name" value="Tricorn_protease"/>
</dbReference>
<evidence type="ECO:0000256" key="4">
    <source>
        <dbReference type="ARBA" id="ARBA00022670"/>
    </source>
</evidence>
<dbReference type="SUPFAM" id="SSF52096">
    <property type="entry name" value="ClpP/crotonase"/>
    <property type="match status" value="1"/>
</dbReference>
<dbReference type="PANTHER" id="PTHR43253">
    <property type="entry name" value="TRICORN PROTEASE HOMOLOG 2-RELATED"/>
    <property type="match status" value="1"/>
</dbReference>
<reference evidence="11 12" key="1">
    <citation type="submission" date="2018-11" db="EMBL/GenBank/DDBJ databases">
        <title>Photobacterium sp. BEI247 sp. nov., a marine bacterium isolated from Yongle Blue Hole in the South China Sea.</title>
        <authorList>
            <person name="Wang X."/>
        </authorList>
    </citation>
    <scope>NUCLEOTIDE SEQUENCE [LARGE SCALE GENOMIC DNA]</scope>
    <source>
        <strain evidence="12">BEI247</strain>
    </source>
</reference>
<comment type="similarity">
    <text evidence="2 7">Belongs to the peptidase S41B family.</text>
</comment>
<keyword evidence="6 7" id="KW-0720">Serine protease</keyword>
<protein>
    <recommendedName>
        <fullName evidence="7">Tricorn protease homolog</fullName>
        <ecNumber evidence="7">3.4.21.-</ecNumber>
    </recommendedName>
</protein>
<feature type="active site" description="Charge relay system" evidence="8">
    <location>
        <position position="1080"/>
    </location>
</feature>
<comment type="caution">
    <text evidence="11">The sequence shown here is derived from an EMBL/GenBank/DDBJ whole genome shotgun (WGS) entry which is preliminary data.</text>
</comment>
<dbReference type="GO" id="GO:0005737">
    <property type="term" value="C:cytoplasm"/>
    <property type="evidence" value="ECO:0007669"/>
    <property type="project" value="UniProtKB-SubCell"/>
</dbReference>